<sequence length="1275" mass="150392">MNKNLTFKIYSLSQWFQSITQNILNFSINDTKLSQNLCELINKIEPNSIKEIFESPKKNYQSFINSCIKYGVSKEFAFKPIQIINQTEKEPLIKLLFELKKLYQKKKNLKFQENLFLSLNENENENWKKDLDSNLNSNLNEINEFVPLKQKQYEICSSLIADYFVKGNVKFPVKVIYSSPTNLSENEEQEIDAILYFDRQTIQILIFDEPFFAQKYLVNQQFQILLNTEKENEFLFQIQDKTPILLKCESYIDRYIIYKTFMLFQTYQNPDSFVQIFTKFGGEILEKEKERKLLIKKLFSDGEVLFQNVKVIDKESNIKSVILQLEFDRLCILFETVNTSPFFIHFNQVFQVNPESTNEKNIKIEFGKTEIQNIVYLNCENSSARDLIIGCINEYYNEYQNKVKSGISLSLPTKTPTPTNTPNLTTPPPNQESIIHQPFKLDHFKCEIETQNSEFIPAIIHLKNDTLYIETDSDSYSDSYSNFDFSLINPQYPTMIKIPDASSQITLSLKFKNQNKRDQFKNIYNLLKSKYQSLESRFDSHSHFFKAQFYSLQMDKIAVGTIQFYGKTINFQFSNSSISRNIFNSNLFLTYHDLICRLIFNNKKHFVFGFETATMQRIFLLEYKKRKEYQFPQENESQESNEEMKTNEETENQFFVSQKFEVSIVNNERNLIEKATIGITDKNIEIESSTKRPNISFKDENLKIQTMDEYLLIKIKSEFNGDIIFKFENPNDFSKATNLIQKQKLRYALLSRDTFELETPKPPKLNRSLSPIQTEKPNFAKKEIQTETPSPDFISNENNLIEQTVQKPIYFEHEKYTSLTGYDQSKENIQLDFSILDSKKISNEINQIQKNFSQGSAKFNIIITNEKKNEEISAQFIMMETKFKVIKNDTSVSIIESAYSSQSKVNLHRGKGKFDFVLEFTETNEKITFKVPQLKDNIILWKTFMMLQYYSPSKIRNNRISSSILDEIEEINALIFKFWVNNNAIFNLDTLTKDEKYIPVLLKIDRNQLSIISTNFQPTYISWNDNVIDFYLDSSTHQIIKIQFSGENPESEIYFATKNEIVSELVYRSLFIFKFLCQDQFKKEKIFINKPYNFQIEKIESNPDYFLDFINSLPSFKQYAKFFDRNEPKKTLFDSNSQKSLQIYKSSLSESDEIDKIKQQKESQLMEKIQEKAKILWKKSPIVFQVQVIFNRKLFNGIVKLKKKNLEIRNLIFKTKMIEKWINLKIFADDFDEFTLIFGLKEGKNISVRFESTYDKKLCFSAISQKISQLFGRKI</sequence>
<evidence type="ECO:0000313" key="3">
    <source>
        <dbReference type="EMBL" id="KAJ5079539.1"/>
    </source>
</evidence>
<dbReference type="Pfam" id="PF00307">
    <property type="entry name" value="CH"/>
    <property type="match status" value="1"/>
</dbReference>
<comment type="caution">
    <text evidence="3">The sequence shown here is derived from an EMBL/GenBank/DDBJ whole genome shotgun (WGS) entry which is preliminary data.</text>
</comment>
<accession>A0A9Q0RGW2</accession>
<dbReference type="EMBL" id="JAPDFW010000028">
    <property type="protein sequence ID" value="KAJ5079539.1"/>
    <property type="molecule type" value="Genomic_DNA"/>
</dbReference>
<dbReference type="AlphaFoldDB" id="A0A9Q0RGW2"/>
<dbReference type="SUPFAM" id="SSF47576">
    <property type="entry name" value="Calponin-homology domain, CH-domain"/>
    <property type="match status" value="1"/>
</dbReference>
<gene>
    <name evidence="3" type="ORF">M0811_14455</name>
</gene>
<evidence type="ECO:0000313" key="4">
    <source>
        <dbReference type="Proteomes" id="UP001149090"/>
    </source>
</evidence>
<dbReference type="CDD" id="cd00014">
    <property type="entry name" value="CH_SF"/>
    <property type="match status" value="1"/>
</dbReference>
<organism evidence="3 4">
    <name type="scientific">Anaeramoeba ignava</name>
    <name type="common">Anaerobic marine amoeba</name>
    <dbReference type="NCBI Taxonomy" id="1746090"/>
    <lineage>
        <taxon>Eukaryota</taxon>
        <taxon>Metamonada</taxon>
        <taxon>Anaeramoebidae</taxon>
        <taxon>Anaeramoeba</taxon>
    </lineage>
</organism>
<reference evidence="3" key="1">
    <citation type="submission" date="2022-10" db="EMBL/GenBank/DDBJ databases">
        <title>Novel sulphate-reducing endosymbionts in the free-living metamonad Anaeramoeba.</title>
        <authorList>
            <person name="Jerlstrom-Hultqvist J."/>
            <person name="Cepicka I."/>
            <person name="Gallot-Lavallee L."/>
            <person name="Salas-Leiva D."/>
            <person name="Curtis B.A."/>
            <person name="Zahonova K."/>
            <person name="Pipaliya S."/>
            <person name="Dacks J."/>
            <person name="Roger A.J."/>
        </authorList>
    </citation>
    <scope>NUCLEOTIDE SEQUENCE</scope>
    <source>
        <strain evidence="3">BMAN</strain>
    </source>
</reference>
<feature type="region of interest" description="Disordered" evidence="1">
    <location>
        <begin position="411"/>
        <end position="430"/>
    </location>
</feature>
<dbReference type="Proteomes" id="UP001149090">
    <property type="component" value="Unassembled WGS sequence"/>
</dbReference>
<keyword evidence="4" id="KW-1185">Reference proteome</keyword>
<feature type="domain" description="Calponin-homology (CH)" evidence="2">
    <location>
        <begin position="13"/>
        <end position="104"/>
    </location>
</feature>
<dbReference type="InterPro" id="IPR036872">
    <property type="entry name" value="CH_dom_sf"/>
</dbReference>
<protein>
    <submittedName>
        <fullName evidence="3">Muscle-specific protein</fullName>
    </submittedName>
</protein>
<name>A0A9Q0RGW2_ANAIG</name>
<dbReference type="Gene3D" id="1.10.418.10">
    <property type="entry name" value="Calponin-like domain"/>
    <property type="match status" value="1"/>
</dbReference>
<feature type="compositionally biased region" description="Low complexity" evidence="1">
    <location>
        <begin position="411"/>
        <end position="424"/>
    </location>
</feature>
<evidence type="ECO:0000256" key="1">
    <source>
        <dbReference type="SAM" id="MobiDB-lite"/>
    </source>
</evidence>
<proteinExistence type="predicted"/>
<evidence type="ECO:0000259" key="2">
    <source>
        <dbReference type="Pfam" id="PF00307"/>
    </source>
</evidence>
<dbReference type="InterPro" id="IPR001715">
    <property type="entry name" value="CH_dom"/>
</dbReference>